<dbReference type="OrthoDB" id="5348860at2"/>
<feature type="signal peptide" evidence="1">
    <location>
        <begin position="1"/>
        <end position="19"/>
    </location>
</feature>
<dbReference type="STRING" id="683125.SAMN05660206_103348"/>
<protein>
    <submittedName>
        <fullName evidence="2">NlpE N-terminal domain-containing protein</fullName>
    </submittedName>
</protein>
<dbReference type="AlphaFoldDB" id="A0A1I6RBR4"/>
<dbReference type="Pfam" id="PF04170">
    <property type="entry name" value="NlpE"/>
    <property type="match status" value="1"/>
</dbReference>
<proteinExistence type="predicted"/>
<sequence>MLNKILFFTCICGSLAACAPSSSTNTDVETKDSSALSGISLSEIDTVHTSQNSLDWAGTYEGTLPCADCPGIQTEIVLNEDETFRIQSAYLERDSKVEDSGSFTWYNNGGSIHLKGNATDVHLKVGENQLFYLDEEGKVIEGPNGANYLLLKK</sequence>
<feature type="chain" id="PRO_5011762806" evidence="1">
    <location>
        <begin position="20"/>
        <end position="153"/>
    </location>
</feature>
<reference evidence="2 3" key="1">
    <citation type="submission" date="2016-10" db="EMBL/GenBank/DDBJ databases">
        <authorList>
            <person name="de Groot N.N."/>
        </authorList>
    </citation>
    <scope>NUCLEOTIDE SEQUENCE [LARGE SCALE GENOMIC DNA]</scope>
    <source>
        <strain evidence="2 3">DSM 22789</strain>
    </source>
</reference>
<gene>
    <name evidence="2" type="ORF">SAMN05660206_103348</name>
</gene>
<dbReference type="Proteomes" id="UP000198785">
    <property type="component" value="Unassembled WGS sequence"/>
</dbReference>
<organism evidence="2 3">
    <name type="scientific">Sphingobacterium wenxiniae</name>
    <dbReference type="NCBI Taxonomy" id="683125"/>
    <lineage>
        <taxon>Bacteria</taxon>
        <taxon>Pseudomonadati</taxon>
        <taxon>Bacteroidota</taxon>
        <taxon>Sphingobacteriia</taxon>
        <taxon>Sphingobacteriales</taxon>
        <taxon>Sphingobacteriaceae</taxon>
        <taxon>Sphingobacterium</taxon>
    </lineage>
</organism>
<accession>A0A1I6RBR4</accession>
<evidence type="ECO:0000313" key="3">
    <source>
        <dbReference type="Proteomes" id="UP000198785"/>
    </source>
</evidence>
<dbReference type="PROSITE" id="PS51257">
    <property type="entry name" value="PROKAR_LIPOPROTEIN"/>
    <property type="match status" value="1"/>
</dbReference>
<dbReference type="EMBL" id="FOZZ01000003">
    <property type="protein sequence ID" value="SFS62177.1"/>
    <property type="molecule type" value="Genomic_DNA"/>
</dbReference>
<dbReference type="InterPro" id="IPR007298">
    <property type="entry name" value="Cu-R_lipoprotein_NlpE"/>
</dbReference>
<keyword evidence="1" id="KW-0732">Signal</keyword>
<name>A0A1I6RBR4_9SPHI</name>
<evidence type="ECO:0000256" key="1">
    <source>
        <dbReference type="SAM" id="SignalP"/>
    </source>
</evidence>
<dbReference type="RefSeq" id="WP_093364571.1">
    <property type="nucleotide sequence ID" value="NZ_FOZZ01000003.1"/>
</dbReference>
<dbReference type="Gene3D" id="2.40.128.640">
    <property type="match status" value="1"/>
</dbReference>
<evidence type="ECO:0000313" key="2">
    <source>
        <dbReference type="EMBL" id="SFS62177.1"/>
    </source>
</evidence>
<keyword evidence="3" id="KW-1185">Reference proteome</keyword>